<dbReference type="EMBL" id="JAGGLP010000007">
    <property type="protein sequence ID" value="MBP2050763.1"/>
    <property type="molecule type" value="Genomic_DNA"/>
</dbReference>
<proteinExistence type="predicted"/>
<organism evidence="1 2">
    <name type="scientific">Streptomyces griseochromogenes</name>
    <dbReference type="NCBI Taxonomy" id="68214"/>
    <lineage>
        <taxon>Bacteria</taxon>
        <taxon>Bacillati</taxon>
        <taxon>Actinomycetota</taxon>
        <taxon>Actinomycetes</taxon>
        <taxon>Kitasatosporales</taxon>
        <taxon>Streptomycetaceae</taxon>
        <taxon>Streptomyces</taxon>
    </lineage>
</organism>
<dbReference type="RefSeq" id="WP_257785073.1">
    <property type="nucleotide sequence ID" value="NZ_CP016279.1"/>
</dbReference>
<comment type="caution">
    <text evidence="1">The sequence shown here is derived from an EMBL/GenBank/DDBJ whole genome shotgun (WGS) entry which is preliminary data.</text>
</comment>
<gene>
    <name evidence="1" type="ORF">J2Z21_003713</name>
</gene>
<evidence type="ECO:0000313" key="1">
    <source>
        <dbReference type="EMBL" id="MBP2050763.1"/>
    </source>
</evidence>
<sequence>MLGLLAATGTGLLSIAAGDDMARAGLKAAGAFVTAVIFFDVIID</sequence>
<name>A0ABS4LTN1_9ACTN</name>
<accession>A0ABS4LTN1</accession>
<keyword evidence="2" id="KW-1185">Reference proteome</keyword>
<protein>
    <submittedName>
        <fullName evidence="1">Uncharacterized protein</fullName>
    </submittedName>
</protein>
<dbReference type="Proteomes" id="UP001519309">
    <property type="component" value="Unassembled WGS sequence"/>
</dbReference>
<reference evidence="1 2" key="1">
    <citation type="submission" date="2021-03" db="EMBL/GenBank/DDBJ databases">
        <title>Genomic Encyclopedia of Type Strains, Phase IV (KMG-IV): sequencing the most valuable type-strain genomes for metagenomic binning, comparative biology and taxonomic classification.</title>
        <authorList>
            <person name="Goeker M."/>
        </authorList>
    </citation>
    <scope>NUCLEOTIDE SEQUENCE [LARGE SCALE GENOMIC DNA]</scope>
    <source>
        <strain evidence="1 2">DSM 40499</strain>
    </source>
</reference>
<evidence type="ECO:0000313" key="2">
    <source>
        <dbReference type="Proteomes" id="UP001519309"/>
    </source>
</evidence>